<dbReference type="SMART" id="SM00333">
    <property type="entry name" value="TUDOR"/>
    <property type="match status" value="3"/>
</dbReference>
<dbReference type="OrthoDB" id="6422834at2759"/>
<comment type="caution">
    <text evidence="3">The sequence shown here is derived from an EMBL/GenBank/DDBJ whole genome shotgun (WGS) entry which is preliminary data.</text>
</comment>
<dbReference type="EMBL" id="BGPR01024964">
    <property type="protein sequence ID" value="GBN93470.1"/>
    <property type="molecule type" value="Genomic_DNA"/>
</dbReference>
<feature type="non-terminal residue" evidence="3">
    <location>
        <position position="1"/>
    </location>
</feature>
<evidence type="ECO:0000256" key="1">
    <source>
        <dbReference type="SAM" id="MobiDB-lite"/>
    </source>
</evidence>
<feature type="non-terminal residue" evidence="3">
    <location>
        <position position="618"/>
    </location>
</feature>
<feature type="region of interest" description="Disordered" evidence="1">
    <location>
        <begin position="169"/>
        <end position="190"/>
    </location>
</feature>
<dbReference type="Gene3D" id="2.40.50.90">
    <property type="match status" value="3"/>
</dbReference>
<dbReference type="GO" id="GO:0005737">
    <property type="term" value="C:cytoplasm"/>
    <property type="evidence" value="ECO:0007669"/>
    <property type="project" value="UniProtKB-ARBA"/>
</dbReference>
<accession>A0A4Y2T0R4</accession>
<evidence type="ECO:0000259" key="2">
    <source>
        <dbReference type="PROSITE" id="PS50304"/>
    </source>
</evidence>
<name>A0A4Y2T0R4_ARAVE</name>
<feature type="compositionally biased region" description="Basic and acidic residues" evidence="1">
    <location>
        <begin position="181"/>
        <end position="190"/>
    </location>
</feature>
<sequence length="618" mass="69472">LLDDLQKVYENLQGEIVECNVGKAYAVFCSKRKKWLRGTVVEKVNDSIAKVHYVDYGDTEEVEKKYLRKLQERFLVDESFSVQCHLDGIIPAGGSSNWSHSACDIFRQLVAPHEHLLLSSKGDIVEETKSLPADLLIEKLIRGGALEPTKIEYVSLRDEIVKYGYALPTRRKSRSPPNDDGADKIDKKPEIVNSSGDVNNFVSIPSSVISNETSQTILIQEPKSPEKKPEMPPEKPTFQWKPAVPPLESSFKGYVTNIGDDGSIHLYVLQNGTSQVETISKALQFKYAKLENYKCLKKAPPVGEACVAKFSLDNAWYRAEVVSVYPGPPVKVKVNFVDYGNNEIVPLSFIRTDLVMKEFPRQCLECALFGISDNPKLVWDKDLLTFLHTQLVDTEVSVEIQAAPDKQGRLQTLIRTTSGIDLSELLLSMGFDDPSENTESPETCSAVPDTFTRALELRKGDIYPVCVTLLPCKNIVCLQILKIPNPKDEFESELNDTHDAFLQLIAILQEKAENFSKLQEPMPGMPCCAKYSYDENWYRCEVTDLTENGAVVLYVDYGNSETVPTDNLRKLEPQFIDFPIQVHICELYGIKPTGDNLSPETKNMLLKIPNQELFAKVM</sequence>
<organism evidence="3 4">
    <name type="scientific">Araneus ventricosus</name>
    <name type="common">Orbweaver spider</name>
    <name type="synonym">Epeira ventricosa</name>
    <dbReference type="NCBI Taxonomy" id="182803"/>
    <lineage>
        <taxon>Eukaryota</taxon>
        <taxon>Metazoa</taxon>
        <taxon>Ecdysozoa</taxon>
        <taxon>Arthropoda</taxon>
        <taxon>Chelicerata</taxon>
        <taxon>Arachnida</taxon>
        <taxon>Araneae</taxon>
        <taxon>Araneomorphae</taxon>
        <taxon>Entelegynae</taxon>
        <taxon>Araneoidea</taxon>
        <taxon>Araneidae</taxon>
        <taxon>Araneus</taxon>
    </lineage>
</organism>
<dbReference type="InterPro" id="IPR035437">
    <property type="entry name" value="SNase_OB-fold_sf"/>
</dbReference>
<feature type="domain" description="Tudor" evidence="2">
    <location>
        <begin position="520"/>
        <end position="578"/>
    </location>
</feature>
<dbReference type="PROSITE" id="PS50304">
    <property type="entry name" value="TUDOR"/>
    <property type="match status" value="3"/>
</dbReference>
<dbReference type="AlphaFoldDB" id="A0A4Y2T0R4"/>
<dbReference type="CDD" id="cd20379">
    <property type="entry name" value="Tudor_dTUD-like"/>
    <property type="match status" value="1"/>
</dbReference>
<protein>
    <submittedName>
        <fullName evidence="3">RING finger protein 17</fullName>
    </submittedName>
</protein>
<feature type="domain" description="Tudor" evidence="2">
    <location>
        <begin position="18"/>
        <end position="77"/>
    </location>
</feature>
<proteinExistence type="predicted"/>
<keyword evidence="4" id="KW-1185">Reference proteome</keyword>
<evidence type="ECO:0000313" key="4">
    <source>
        <dbReference type="Proteomes" id="UP000499080"/>
    </source>
</evidence>
<gene>
    <name evidence="3" type="primary">RNF17_0</name>
    <name evidence="3" type="ORF">AVEN_5398_1</name>
</gene>
<dbReference type="Gene3D" id="2.30.30.140">
    <property type="match status" value="3"/>
</dbReference>
<dbReference type="Proteomes" id="UP000499080">
    <property type="component" value="Unassembled WGS sequence"/>
</dbReference>
<dbReference type="PANTHER" id="PTHR16442">
    <property type="entry name" value="RING FINGER PROTEIN 17"/>
    <property type="match status" value="1"/>
</dbReference>
<reference evidence="3 4" key="1">
    <citation type="journal article" date="2019" name="Sci. Rep.">
        <title>Orb-weaving spider Araneus ventricosus genome elucidates the spidroin gene catalogue.</title>
        <authorList>
            <person name="Kono N."/>
            <person name="Nakamura H."/>
            <person name="Ohtoshi R."/>
            <person name="Moran D.A.P."/>
            <person name="Shinohara A."/>
            <person name="Yoshida Y."/>
            <person name="Fujiwara M."/>
            <person name="Mori M."/>
            <person name="Tomita M."/>
            <person name="Arakawa K."/>
        </authorList>
    </citation>
    <scope>NUCLEOTIDE SEQUENCE [LARGE SCALE GENOMIC DNA]</scope>
</reference>
<dbReference type="PANTHER" id="PTHR16442:SF1">
    <property type="entry name" value="RING FINGER PROTEIN 17"/>
    <property type="match status" value="1"/>
</dbReference>
<feature type="domain" description="Tudor" evidence="2">
    <location>
        <begin position="299"/>
        <end position="360"/>
    </location>
</feature>
<evidence type="ECO:0000313" key="3">
    <source>
        <dbReference type="EMBL" id="GBN93470.1"/>
    </source>
</evidence>
<dbReference type="SUPFAM" id="SSF63748">
    <property type="entry name" value="Tudor/PWWP/MBT"/>
    <property type="match status" value="3"/>
</dbReference>
<dbReference type="FunFam" id="2.30.30.140:FF:000018">
    <property type="entry name" value="Serine/threonine-protein kinase 31"/>
    <property type="match status" value="2"/>
</dbReference>
<dbReference type="InterPro" id="IPR002999">
    <property type="entry name" value="Tudor"/>
</dbReference>
<dbReference type="Pfam" id="PF00567">
    <property type="entry name" value="TUDOR"/>
    <property type="match status" value="3"/>
</dbReference>